<proteinExistence type="predicted"/>
<dbReference type="Pfam" id="PF00069">
    <property type="entry name" value="Pkinase"/>
    <property type="match status" value="1"/>
</dbReference>
<protein>
    <recommendedName>
        <fullName evidence="2">Protein kinase domain-containing protein</fullName>
    </recommendedName>
</protein>
<dbReference type="PANTHER" id="PTHR48008">
    <property type="entry name" value="LEUCINE-RICH REPEAT RECEPTOR-LIKE PROTEIN KINASE IMK3-RELATED"/>
    <property type="match status" value="1"/>
</dbReference>
<evidence type="ECO:0000256" key="1">
    <source>
        <dbReference type="SAM" id="MobiDB-lite"/>
    </source>
</evidence>
<dbReference type="OrthoDB" id="4062651at2759"/>
<organism evidence="3 4">
    <name type="scientific">Populus tomentosa</name>
    <name type="common">Chinese white poplar</name>
    <dbReference type="NCBI Taxonomy" id="118781"/>
    <lineage>
        <taxon>Eukaryota</taxon>
        <taxon>Viridiplantae</taxon>
        <taxon>Streptophyta</taxon>
        <taxon>Embryophyta</taxon>
        <taxon>Tracheophyta</taxon>
        <taxon>Spermatophyta</taxon>
        <taxon>Magnoliopsida</taxon>
        <taxon>eudicotyledons</taxon>
        <taxon>Gunneridae</taxon>
        <taxon>Pentapetalae</taxon>
        <taxon>rosids</taxon>
        <taxon>fabids</taxon>
        <taxon>Malpighiales</taxon>
        <taxon>Salicaceae</taxon>
        <taxon>Saliceae</taxon>
        <taxon>Populus</taxon>
    </lineage>
</organism>
<dbReference type="InterPro" id="IPR052451">
    <property type="entry name" value="Ser/Thr_kinase-like"/>
</dbReference>
<evidence type="ECO:0000313" key="4">
    <source>
        <dbReference type="Proteomes" id="UP000886885"/>
    </source>
</evidence>
<name>A0A8X8C0Z5_POPTO</name>
<gene>
    <name evidence="3" type="ORF">POTOM_060447</name>
</gene>
<feature type="domain" description="Protein kinase" evidence="2">
    <location>
        <begin position="1"/>
        <end position="137"/>
    </location>
</feature>
<keyword evidence="4" id="KW-1185">Reference proteome</keyword>
<feature type="compositionally biased region" description="Basic and acidic residues" evidence="1">
    <location>
        <begin position="95"/>
        <end position="106"/>
    </location>
</feature>
<dbReference type="EMBL" id="JAAWWB010000650">
    <property type="protein sequence ID" value="KAG6736670.1"/>
    <property type="molecule type" value="Genomic_DNA"/>
</dbReference>
<dbReference type="AlphaFoldDB" id="A0A8X8C0Z5"/>
<dbReference type="GO" id="GO:0005524">
    <property type="term" value="F:ATP binding"/>
    <property type="evidence" value="ECO:0007669"/>
    <property type="project" value="InterPro"/>
</dbReference>
<accession>A0A8X8C0Z5</accession>
<dbReference type="PROSITE" id="PS50011">
    <property type="entry name" value="PROTEIN_KINASE_DOM"/>
    <property type="match status" value="1"/>
</dbReference>
<dbReference type="Proteomes" id="UP000886885">
    <property type="component" value="Unassembled WGS sequence"/>
</dbReference>
<dbReference type="GO" id="GO:0004672">
    <property type="term" value="F:protein kinase activity"/>
    <property type="evidence" value="ECO:0007669"/>
    <property type="project" value="InterPro"/>
</dbReference>
<dbReference type="PANTHER" id="PTHR48008:SF6">
    <property type="entry name" value="LEUCINE-RICH REPEAT RECEPTOR-LIKE PROTEIN KINASE IMK3-RELATED"/>
    <property type="match status" value="1"/>
</dbReference>
<comment type="caution">
    <text evidence="3">The sequence shown here is derived from an EMBL/GenBank/DDBJ whole genome shotgun (WGS) entry which is preliminary data.</text>
</comment>
<sequence length="137" mass="15129">MASIECSERSCPPPYILWESYRAPEVVKTRKVTFKSDVYSFGVLLLELLTGKAPNQASLGEEGTDLPRWVQSVVREEWTAEVLAVEPAMQEVVRMIEDMNRGDQGDGLRQSSNDPSKGSDGHTPPPESKTPPDVVTP</sequence>
<evidence type="ECO:0000259" key="2">
    <source>
        <dbReference type="PROSITE" id="PS50011"/>
    </source>
</evidence>
<evidence type="ECO:0000313" key="3">
    <source>
        <dbReference type="EMBL" id="KAG6736670.1"/>
    </source>
</evidence>
<dbReference type="InterPro" id="IPR011009">
    <property type="entry name" value="Kinase-like_dom_sf"/>
</dbReference>
<feature type="region of interest" description="Disordered" evidence="1">
    <location>
        <begin position="95"/>
        <end position="137"/>
    </location>
</feature>
<dbReference type="InterPro" id="IPR000719">
    <property type="entry name" value="Prot_kinase_dom"/>
</dbReference>
<reference evidence="3" key="1">
    <citation type="journal article" date="2020" name="bioRxiv">
        <title>Hybrid origin of Populus tomentosa Carr. identified through genome sequencing and phylogenomic analysis.</title>
        <authorList>
            <person name="An X."/>
            <person name="Gao K."/>
            <person name="Chen Z."/>
            <person name="Li J."/>
            <person name="Yang X."/>
            <person name="Yang X."/>
            <person name="Zhou J."/>
            <person name="Guo T."/>
            <person name="Zhao T."/>
            <person name="Huang S."/>
            <person name="Miao D."/>
            <person name="Khan W.U."/>
            <person name="Rao P."/>
            <person name="Ye M."/>
            <person name="Lei B."/>
            <person name="Liao W."/>
            <person name="Wang J."/>
            <person name="Ji L."/>
            <person name="Li Y."/>
            <person name="Guo B."/>
            <person name="Mustafa N.S."/>
            <person name="Li S."/>
            <person name="Yun Q."/>
            <person name="Keller S.R."/>
            <person name="Mao J."/>
            <person name="Zhang R."/>
            <person name="Strauss S.H."/>
        </authorList>
    </citation>
    <scope>NUCLEOTIDE SEQUENCE</scope>
    <source>
        <strain evidence="3">GM15</strain>
        <tissue evidence="3">Leaf</tissue>
    </source>
</reference>
<dbReference type="SUPFAM" id="SSF56112">
    <property type="entry name" value="Protein kinase-like (PK-like)"/>
    <property type="match status" value="1"/>
</dbReference>
<dbReference type="Gene3D" id="1.10.510.10">
    <property type="entry name" value="Transferase(Phosphotransferase) domain 1"/>
    <property type="match status" value="1"/>
</dbReference>